<dbReference type="Proteomes" id="UP001055868">
    <property type="component" value="Chromosome"/>
</dbReference>
<sequence length="190" mass="20752">MTRSSDFKKLVRARMGRTGENFTAARAALLAQAATRPERIAAPTPDPAAARAHHEKLIRPFLIGGVLERIPAKRKTRLSVLLELLARFAPGEVYTEAEVGDILRPVHEDVAYLRRELVDYGYLERDGVGAYWLPAAPPARVGNMAQEVSDWEAVWLPRFLAGTLEDEAESSAEPARPAEPAGSADPTISA</sequence>
<feature type="domain" description="DUF2087" evidence="2">
    <location>
        <begin position="67"/>
        <end position="132"/>
    </location>
</feature>
<feature type="region of interest" description="Disordered" evidence="1">
    <location>
        <begin position="166"/>
        <end position="190"/>
    </location>
</feature>
<evidence type="ECO:0000259" key="2">
    <source>
        <dbReference type="Pfam" id="PF09860"/>
    </source>
</evidence>
<name>A0ABY4NCC1_9MICO</name>
<protein>
    <submittedName>
        <fullName evidence="3">DUF2087 domain-containing protein</fullName>
    </submittedName>
</protein>
<evidence type="ECO:0000313" key="4">
    <source>
        <dbReference type="Proteomes" id="UP001055868"/>
    </source>
</evidence>
<dbReference type="InterPro" id="IPR018656">
    <property type="entry name" value="DUF2087"/>
</dbReference>
<reference evidence="3" key="1">
    <citation type="submission" date="2022-05" db="EMBL/GenBank/DDBJ databases">
        <title>Genomic analysis of Brachybacterium sp. CBA3104.</title>
        <authorList>
            <person name="Roh S.W."/>
            <person name="Kim Y.B."/>
            <person name="Kim Y."/>
        </authorList>
    </citation>
    <scope>NUCLEOTIDE SEQUENCE</scope>
    <source>
        <strain evidence="3">CBA3104</strain>
    </source>
</reference>
<evidence type="ECO:0000313" key="3">
    <source>
        <dbReference type="EMBL" id="UQN31148.1"/>
    </source>
</evidence>
<keyword evidence="4" id="KW-1185">Reference proteome</keyword>
<dbReference type="Pfam" id="PF09860">
    <property type="entry name" value="DUF2087"/>
    <property type="match status" value="1"/>
</dbReference>
<evidence type="ECO:0000256" key="1">
    <source>
        <dbReference type="SAM" id="MobiDB-lite"/>
    </source>
</evidence>
<gene>
    <name evidence="3" type="ORF">M4486_07665</name>
</gene>
<proteinExistence type="predicted"/>
<dbReference type="RefSeq" id="WP_249480557.1">
    <property type="nucleotide sequence ID" value="NZ_CP097218.1"/>
</dbReference>
<dbReference type="EMBL" id="CP097218">
    <property type="protein sequence ID" value="UQN31148.1"/>
    <property type="molecule type" value="Genomic_DNA"/>
</dbReference>
<organism evidence="3 4">
    <name type="scientific">Brachybacterium kimchii</name>
    <dbReference type="NCBI Taxonomy" id="2942909"/>
    <lineage>
        <taxon>Bacteria</taxon>
        <taxon>Bacillati</taxon>
        <taxon>Actinomycetota</taxon>
        <taxon>Actinomycetes</taxon>
        <taxon>Micrococcales</taxon>
        <taxon>Dermabacteraceae</taxon>
        <taxon>Brachybacterium</taxon>
    </lineage>
</organism>
<accession>A0ABY4NCC1</accession>
<feature type="compositionally biased region" description="Low complexity" evidence="1">
    <location>
        <begin position="171"/>
        <end position="184"/>
    </location>
</feature>